<dbReference type="GO" id="GO:0016787">
    <property type="term" value="F:hydrolase activity"/>
    <property type="evidence" value="ECO:0007669"/>
    <property type="project" value="UniProtKB-KW"/>
</dbReference>
<dbReference type="InterPro" id="IPR036430">
    <property type="entry name" value="RNase_T2-like_sf"/>
</dbReference>
<feature type="active site" evidence="7">
    <location>
        <position position="68"/>
    </location>
</feature>
<feature type="active site" evidence="7">
    <location>
        <position position="126"/>
    </location>
</feature>
<feature type="active site" evidence="7">
    <location>
        <position position="122"/>
    </location>
</feature>
<dbReference type="eggNOG" id="KOG1642">
    <property type="taxonomic scope" value="Eukaryota"/>
</dbReference>
<keyword evidence="6" id="KW-0456">Lyase</keyword>
<dbReference type="Pfam" id="PF00445">
    <property type="entry name" value="Ribonuclease_T2"/>
    <property type="match status" value="1"/>
</dbReference>
<dbReference type="InterPro" id="IPR033697">
    <property type="entry name" value="Ribonuclease_T2_eukaryotic"/>
</dbReference>
<dbReference type="PANTHER" id="PTHR11240">
    <property type="entry name" value="RIBONUCLEASE T2"/>
    <property type="match status" value="1"/>
</dbReference>
<evidence type="ECO:0000256" key="8">
    <source>
        <dbReference type="RuleBase" id="RU004328"/>
    </source>
</evidence>
<dbReference type="Proteomes" id="UP000008311">
    <property type="component" value="Unassembled WGS sequence"/>
</dbReference>
<evidence type="ECO:0000256" key="7">
    <source>
        <dbReference type="PIRSR" id="PIRSR633697-1"/>
    </source>
</evidence>
<proteinExistence type="inferred from homology"/>
<evidence type="ECO:0000256" key="2">
    <source>
        <dbReference type="ARBA" id="ARBA00022722"/>
    </source>
</evidence>
<keyword evidence="5" id="KW-1015">Disulfide bond</keyword>
<feature type="signal peptide" evidence="10">
    <location>
        <begin position="1"/>
        <end position="24"/>
    </location>
</feature>
<organism evidence="11 12">
    <name type="scientific">Ricinus communis</name>
    <name type="common">Castor bean</name>
    <dbReference type="NCBI Taxonomy" id="3988"/>
    <lineage>
        <taxon>Eukaryota</taxon>
        <taxon>Viridiplantae</taxon>
        <taxon>Streptophyta</taxon>
        <taxon>Embryophyta</taxon>
        <taxon>Tracheophyta</taxon>
        <taxon>Spermatophyta</taxon>
        <taxon>Magnoliopsida</taxon>
        <taxon>eudicotyledons</taxon>
        <taxon>Gunneridae</taxon>
        <taxon>Pentapetalae</taxon>
        <taxon>rosids</taxon>
        <taxon>fabids</taxon>
        <taxon>Malpighiales</taxon>
        <taxon>Euphorbiaceae</taxon>
        <taxon>Acalyphoideae</taxon>
        <taxon>Acalypheae</taxon>
        <taxon>Ricinus</taxon>
    </lineage>
</organism>
<dbReference type="GO" id="GO:0004521">
    <property type="term" value="F:RNA endonuclease activity"/>
    <property type="evidence" value="ECO:0000318"/>
    <property type="project" value="GO_Central"/>
</dbReference>
<feature type="region of interest" description="Disordered" evidence="9">
    <location>
        <begin position="232"/>
        <end position="257"/>
    </location>
</feature>
<evidence type="ECO:0000313" key="11">
    <source>
        <dbReference type="EMBL" id="EEF49433.1"/>
    </source>
</evidence>
<dbReference type="EC" id="3.1.27.1" evidence="11"/>
<sequence length="257" mass="28986">MAKTTLKPVYSLAIFFLLILLAKETTNLDAAANFDFFYLVMQWPPATCSGLLAPACNRPIISYNFTLHGLWPENNSGSSPAACQSVPFDISKLTKAGIINDLNKYWPNLLLGQKNQIFWKHEWQKHGTCSQWDLVDYFKESIKLAETLNLLKILESSGIKPDDQLHRIVDIKKAFKAHQLEPLIKCNTKNKSDSYQLHEIRLCVNKVGMHFEKCQRRADMGCGGLQQIIFPSAQSATPSPPPPPPKVLRRTSSSPKF</sequence>
<dbReference type="InterPro" id="IPR033130">
    <property type="entry name" value="RNase_T2_His_AS_2"/>
</dbReference>
<keyword evidence="2" id="KW-0540">Nuclease</keyword>
<evidence type="ECO:0000256" key="10">
    <source>
        <dbReference type="SAM" id="SignalP"/>
    </source>
</evidence>
<dbReference type="GO" id="GO:0003723">
    <property type="term" value="F:RNA binding"/>
    <property type="evidence" value="ECO:0007669"/>
    <property type="project" value="InterPro"/>
</dbReference>
<feature type="chain" id="PRO_5002891029" evidence="10">
    <location>
        <begin position="25"/>
        <end position="257"/>
    </location>
</feature>
<dbReference type="PROSITE" id="PS00531">
    <property type="entry name" value="RNASE_T2_2"/>
    <property type="match status" value="1"/>
</dbReference>
<protein>
    <submittedName>
        <fullName evidence="11">Ribonuclease t2, putative</fullName>
        <ecNumber evidence="11">3.1.27.1</ecNumber>
    </submittedName>
</protein>
<dbReference type="Gene3D" id="3.90.730.10">
    <property type="entry name" value="Ribonuclease T2-like"/>
    <property type="match status" value="1"/>
</dbReference>
<accession>B9RH71</accession>
<evidence type="ECO:0000256" key="6">
    <source>
        <dbReference type="ARBA" id="ARBA00023239"/>
    </source>
</evidence>
<dbReference type="PANTHER" id="PTHR11240:SF75">
    <property type="entry name" value="RIBONUCLEASE 3"/>
    <property type="match status" value="1"/>
</dbReference>
<dbReference type="InterPro" id="IPR001568">
    <property type="entry name" value="RNase_T2-like"/>
</dbReference>
<dbReference type="InParanoid" id="B9RH71"/>
<dbReference type="GO" id="GO:0005576">
    <property type="term" value="C:extracellular region"/>
    <property type="evidence" value="ECO:0000318"/>
    <property type="project" value="GO_Central"/>
</dbReference>
<evidence type="ECO:0000313" key="12">
    <source>
        <dbReference type="Proteomes" id="UP000008311"/>
    </source>
</evidence>
<keyword evidence="10" id="KW-0732">Signal</keyword>
<dbReference type="AlphaFoldDB" id="B9RH71"/>
<dbReference type="CDD" id="cd01061">
    <property type="entry name" value="RNase_T2_euk"/>
    <property type="match status" value="1"/>
</dbReference>
<reference evidence="12" key="1">
    <citation type="journal article" date="2010" name="Nat. Biotechnol.">
        <title>Draft genome sequence of the oilseed species Ricinus communis.</title>
        <authorList>
            <person name="Chan A.P."/>
            <person name="Crabtree J."/>
            <person name="Zhao Q."/>
            <person name="Lorenzi H."/>
            <person name="Orvis J."/>
            <person name="Puiu D."/>
            <person name="Melake-Berhan A."/>
            <person name="Jones K.M."/>
            <person name="Redman J."/>
            <person name="Chen G."/>
            <person name="Cahoon E.B."/>
            <person name="Gedil M."/>
            <person name="Stanke M."/>
            <person name="Haas B.J."/>
            <person name="Wortman J.R."/>
            <person name="Fraser-Liggett C.M."/>
            <person name="Ravel J."/>
            <person name="Rabinowicz P.D."/>
        </authorList>
    </citation>
    <scope>NUCLEOTIDE SEQUENCE [LARGE SCALE GENOMIC DNA]</scope>
    <source>
        <strain evidence="12">cv. Hale</strain>
    </source>
</reference>
<dbReference type="InterPro" id="IPR018188">
    <property type="entry name" value="RNase_T2_His_AS_1"/>
</dbReference>
<evidence type="ECO:0000256" key="3">
    <source>
        <dbReference type="ARBA" id="ARBA00022759"/>
    </source>
</evidence>
<gene>
    <name evidence="11" type="ORF">RCOM_1447670</name>
</gene>
<dbReference type="PROSITE" id="PS00530">
    <property type="entry name" value="RNASE_T2_1"/>
    <property type="match status" value="1"/>
</dbReference>
<keyword evidence="3" id="KW-0255">Endonuclease</keyword>
<keyword evidence="12" id="KW-1185">Reference proteome</keyword>
<evidence type="ECO:0000256" key="5">
    <source>
        <dbReference type="ARBA" id="ARBA00023157"/>
    </source>
</evidence>
<evidence type="ECO:0000256" key="9">
    <source>
        <dbReference type="SAM" id="MobiDB-lite"/>
    </source>
</evidence>
<dbReference type="EMBL" id="EQ973778">
    <property type="protein sequence ID" value="EEF49433.1"/>
    <property type="molecule type" value="Genomic_DNA"/>
</dbReference>
<evidence type="ECO:0000256" key="4">
    <source>
        <dbReference type="ARBA" id="ARBA00022801"/>
    </source>
</evidence>
<evidence type="ECO:0000256" key="1">
    <source>
        <dbReference type="ARBA" id="ARBA00007469"/>
    </source>
</evidence>
<dbReference type="SUPFAM" id="SSF55895">
    <property type="entry name" value="Ribonuclease Rh-like"/>
    <property type="match status" value="1"/>
</dbReference>
<dbReference type="GO" id="GO:0006401">
    <property type="term" value="P:RNA catabolic process"/>
    <property type="evidence" value="ECO:0000318"/>
    <property type="project" value="GO_Central"/>
</dbReference>
<comment type="similarity">
    <text evidence="1 8">Belongs to the RNase T2 family.</text>
</comment>
<dbReference type="GO" id="GO:0033897">
    <property type="term" value="F:ribonuclease T2 activity"/>
    <property type="evidence" value="ECO:0007669"/>
    <property type="project" value="InterPro"/>
</dbReference>
<keyword evidence="4 11" id="KW-0378">Hydrolase</keyword>
<name>B9RH71_RICCO</name>